<dbReference type="Gene3D" id="3.20.20.80">
    <property type="entry name" value="Glycosidases"/>
    <property type="match status" value="1"/>
</dbReference>
<proteinExistence type="predicted"/>
<dbReference type="SMART" id="SM00287">
    <property type="entry name" value="SH3b"/>
    <property type="match status" value="1"/>
</dbReference>
<dbReference type="RefSeq" id="WP_073338145.1">
    <property type="nucleotide sequence ID" value="NZ_FQXM01000008.1"/>
</dbReference>
<dbReference type="PROSITE" id="PS51781">
    <property type="entry name" value="SH3B"/>
    <property type="match status" value="1"/>
</dbReference>
<dbReference type="SUPFAM" id="SSF51445">
    <property type="entry name" value="(Trans)glycosidases"/>
    <property type="match status" value="1"/>
</dbReference>
<dbReference type="Proteomes" id="UP000184447">
    <property type="component" value="Unassembled WGS sequence"/>
</dbReference>
<feature type="signal peptide" evidence="2">
    <location>
        <begin position="1"/>
        <end position="22"/>
    </location>
</feature>
<name>A0A1M5UNQ4_9CLOT</name>
<evidence type="ECO:0000256" key="2">
    <source>
        <dbReference type="SAM" id="SignalP"/>
    </source>
</evidence>
<organism evidence="4 5">
    <name type="scientific">Clostridium grantii DSM 8605</name>
    <dbReference type="NCBI Taxonomy" id="1121316"/>
    <lineage>
        <taxon>Bacteria</taxon>
        <taxon>Bacillati</taxon>
        <taxon>Bacillota</taxon>
        <taxon>Clostridia</taxon>
        <taxon>Eubacteriales</taxon>
        <taxon>Clostridiaceae</taxon>
        <taxon>Clostridium</taxon>
    </lineage>
</organism>
<evidence type="ECO:0000313" key="5">
    <source>
        <dbReference type="Proteomes" id="UP000184447"/>
    </source>
</evidence>
<evidence type="ECO:0000259" key="3">
    <source>
        <dbReference type="PROSITE" id="PS51781"/>
    </source>
</evidence>
<dbReference type="InterPro" id="IPR003646">
    <property type="entry name" value="SH3-like_bac-type"/>
</dbReference>
<evidence type="ECO:0000313" key="4">
    <source>
        <dbReference type="EMBL" id="SHH64635.1"/>
    </source>
</evidence>
<dbReference type="STRING" id="1121316.SAMN02745207_01852"/>
<accession>A0A1M5UNQ4</accession>
<keyword evidence="2" id="KW-0732">Signal</keyword>
<sequence>MKKTKVLIFMIGVSLLTTNFMGCSNSTSQKNQNNSSVENNIENNNKEVTEEKEDTKIDESTNDDQKTANDDSIIGKEVYINANPLIIREESNSNSKKVGLILKGEAVTVEEEINDDTNGHWYKISFEDTQGFISADYVVSNKYELISPEFKDLEYSAQDKKIYENNKPVKVKGVYVTKFSTVSQNFDYLIDIAEKSGINTFVIDVKDDRGEMLFYTDAANKFAPKANDNIVIKDIKAFIEKLKEHNIYAIARIVSFKDPIYGEAHPDRTIVYKDTGEIFKNSDELSWVSAYDKNLWEYNVAVAKEAAEAGFNEIQFDYVRFPASDGGKLDKVLDYRNNDNESKAKAIQEYLMYGHKELEPYEVYIGADIYGLVASVTNDMSLGQYWEAISNVVDYICPMIYPSHYANGTYEIPIPDADPYGTVFYSTKDAVRRNGNVATPAIIRPWIQDFTAPWVKGHIKYGENELKAQIKALEENGVDEYLLWNAGNKYSYEAVK</sequence>
<feature type="region of interest" description="Disordered" evidence="1">
    <location>
        <begin position="26"/>
        <end position="70"/>
    </location>
</feature>
<feature type="domain" description="SH3b" evidence="3">
    <location>
        <begin position="75"/>
        <end position="142"/>
    </location>
</feature>
<gene>
    <name evidence="4" type="ORF">SAMN02745207_01852</name>
</gene>
<dbReference type="AlphaFoldDB" id="A0A1M5UNQ4"/>
<feature type="compositionally biased region" description="Low complexity" evidence="1">
    <location>
        <begin position="26"/>
        <end position="43"/>
    </location>
</feature>
<keyword evidence="5" id="KW-1185">Reference proteome</keyword>
<evidence type="ECO:0000256" key="1">
    <source>
        <dbReference type="SAM" id="MobiDB-lite"/>
    </source>
</evidence>
<dbReference type="InterPro" id="IPR017853">
    <property type="entry name" value="GH"/>
</dbReference>
<dbReference type="InterPro" id="IPR025275">
    <property type="entry name" value="DUF4015"/>
</dbReference>
<feature type="chain" id="PRO_5039517461" description="SH3b domain-containing protein" evidence="2">
    <location>
        <begin position="23"/>
        <end position="496"/>
    </location>
</feature>
<dbReference type="Pfam" id="PF13200">
    <property type="entry name" value="DUF4015"/>
    <property type="match status" value="1"/>
</dbReference>
<dbReference type="Gene3D" id="2.30.30.40">
    <property type="entry name" value="SH3 Domains"/>
    <property type="match status" value="1"/>
</dbReference>
<reference evidence="4 5" key="1">
    <citation type="submission" date="2016-11" db="EMBL/GenBank/DDBJ databases">
        <authorList>
            <person name="Jaros S."/>
            <person name="Januszkiewicz K."/>
            <person name="Wedrychowicz H."/>
        </authorList>
    </citation>
    <scope>NUCLEOTIDE SEQUENCE [LARGE SCALE GENOMIC DNA]</scope>
    <source>
        <strain evidence="4 5">DSM 8605</strain>
    </source>
</reference>
<protein>
    <recommendedName>
        <fullName evidence="3">SH3b domain-containing protein</fullName>
    </recommendedName>
</protein>
<feature type="compositionally biased region" description="Basic and acidic residues" evidence="1">
    <location>
        <begin position="44"/>
        <end position="69"/>
    </location>
</feature>
<dbReference type="EMBL" id="FQXM01000008">
    <property type="protein sequence ID" value="SHH64635.1"/>
    <property type="molecule type" value="Genomic_DNA"/>
</dbReference>
<dbReference type="Pfam" id="PF08239">
    <property type="entry name" value="SH3_3"/>
    <property type="match status" value="1"/>
</dbReference>